<dbReference type="Pfam" id="PF10400">
    <property type="entry name" value="Vir_act_alpha_C"/>
    <property type="match status" value="1"/>
</dbReference>
<dbReference type="Proteomes" id="UP000774570">
    <property type="component" value="Unassembled WGS sequence"/>
</dbReference>
<dbReference type="InterPro" id="IPR036390">
    <property type="entry name" value="WH_DNA-bd_sf"/>
</dbReference>
<organism evidence="3 4">
    <name type="scientific">Actinomadura parmotrematis</name>
    <dbReference type="NCBI Taxonomy" id="2864039"/>
    <lineage>
        <taxon>Bacteria</taxon>
        <taxon>Bacillati</taxon>
        <taxon>Actinomycetota</taxon>
        <taxon>Actinomycetes</taxon>
        <taxon>Streptosporangiales</taxon>
        <taxon>Thermomonosporaceae</taxon>
        <taxon>Actinomadura</taxon>
    </lineage>
</organism>
<evidence type="ECO:0000259" key="2">
    <source>
        <dbReference type="Pfam" id="PF10400"/>
    </source>
</evidence>
<dbReference type="InterPro" id="IPR005149">
    <property type="entry name" value="Tscrpt_reg_PadR_N"/>
</dbReference>
<dbReference type="PANTHER" id="PTHR43252:SF2">
    <property type="entry name" value="TRANSCRIPTION REGULATOR, PADR-LIKE FAMILY"/>
    <property type="match status" value="1"/>
</dbReference>
<dbReference type="EMBL" id="JAIBOA010000009">
    <property type="protein sequence ID" value="MBW8483882.1"/>
    <property type="molecule type" value="Genomic_DNA"/>
</dbReference>
<dbReference type="InterPro" id="IPR018309">
    <property type="entry name" value="Tscrpt_reg_PadR_C"/>
</dbReference>
<reference evidence="3 4" key="1">
    <citation type="submission" date="2021-07" db="EMBL/GenBank/DDBJ databases">
        <title>Actinomadura sp. PM05-2 isolated from lichen.</title>
        <authorList>
            <person name="Somphong A."/>
            <person name="Phongsopitanun W."/>
            <person name="Tanasupawat S."/>
            <person name="Peongsungnone V."/>
        </authorList>
    </citation>
    <scope>NUCLEOTIDE SEQUENCE [LARGE SCALE GENOMIC DNA]</scope>
    <source>
        <strain evidence="3 4">PM05-2</strain>
    </source>
</reference>
<dbReference type="InterPro" id="IPR036388">
    <property type="entry name" value="WH-like_DNA-bd_sf"/>
</dbReference>
<evidence type="ECO:0000313" key="4">
    <source>
        <dbReference type="Proteomes" id="UP000774570"/>
    </source>
</evidence>
<evidence type="ECO:0000313" key="3">
    <source>
        <dbReference type="EMBL" id="MBW8483882.1"/>
    </source>
</evidence>
<keyword evidence="4" id="KW-1185">Reference proteome</keyword>
<dbReference type="Pfam" id="PF03551">
    <property type="entry name" value="PadR"/>
    <property type="match status" value="1"/>
</dbReference>
<evidence type="ECO:0000259" key="1">
    <source>
        <dbReference type="Pfam" id="PF03551"/>
    </source>
</evidence>
<dbReference type="SUPFAM" id="SSF46785">
    <property type="entry name" value="Winged helix' DNA-binding domain"/>
    <property type="match status" value="1"/>
</dbReference>
<feature type="domain" description="Transcription regulator PadR N-terminal" evidence="1">
    <location>
        <begin position="7"/>
        <end position="77"/>
    </location>
</feature>
<name>A0ABS7FWC9_9ACTN</name>
<comment type="caution">
    <text evidence="3">The sequence shown here is derived from an EMBL/GenBank/DDBJ whole genome shotgun (WGS) entry which is preliminary data.</text>
</comment>
<dbReference type="PANTHER" id="PTHR43252">
    <property type="entry name" value="TRANSCRIPTIONAL REGULATOR YQJI"/>
    <property type="match status" value="1"/>
</dbReference>
<proteinExistence type="predicted"/>
<gene>
    <name evidence="3" type="ORF">K1Y72_15955</name>
</gene>
<dbReference type="RefSeq" id="WP_220167112.1">
    <property type="nucleotide sequence ID" value="NZ_JAIBOA010000009.1"/>
</dbReference>
<sequence>MSLRHALLGLIAEQDGASGYDLLKLFEVSLATVWPATQSQLYGELGKLTEAGLIRVVEEGPRGRKAYGITEEGRGELLRWIVDVPVKPVRRDDSLLRVFFLGLVEPAKAQEFMAAQIAALGRRRDDLAALEGAIDWGDDDLSVYGRLVMEYGRRMYAMRAEWFRWAAEEMKALDR</sequence>
<dbReference type="Gene3D" id="1.10.10.10">
    <property type="entry name" value="Winged helix-like DNA-binding domain superfamily/Winged helix DNA-binding domain"/>
    <property type="match status" value="1"/>
</dbReference>
<accession>A0ABS7FWC9</accession>
<feature type="domain" description="Transcription regulator PadR C-terminal" evidence="2">
    <location>
        <begin position="91"/>
        <end position="170"/>
    </location>
</feature>
<protein>
    <submittedName>
        <fullName evidence="3">PadR family transcriptional regulator</fullName>
    </submittedName>
</protein>